<feature type="transmembrane region" description="Helical" evidence="1">
    <location>
        <begin position="64"/>
        <end position="85"/>
    </location>
</feature>
<keyword evidence="1" id="KW-0812">Transmembrane</keyword>
<keyword evidence="1" id="KW-1133">Transmembrane helix</keyword>
<keyword evidence="1" id="KW-0472">Membrane</keyword>
<keyword evidence="3" id="KW-1185">Reference proteome</keyword>
<feature type="transmembrane region" description="Helical" evidence="1">
    <location>
        <begin position="37"/>
        <end position="58"/>
    </location>
</feature>
<evidence type="ECO:0000313" key="2">
    <source>
        <dbReference type="EMBL" id="MCW8107181.1"/>
    </source>
</evidence>
<proteinExistence type="predicted"/>
<organism evidence="2 3">
    <name type="scientific">Alteromonas aquimaris</name>
    <dbReference type="NCBI Taxonomy" id="2998417"/>
    <lineage>
        <taxon>Bacteria</taxon>
        <taxon>Pseudomonadati</taxon>
        <taxon>Pseudomonadota</taxon>
        <taxon>Gammaproteobacteria</taxon>
        <taxon>Alteromonadales</taxon>
        <taxon>Alteromonadaceae</taxon>
        <taxon>Alteromonas/Salinimonas group</taxon>
        <taxon>Alteromonas</taxon>
    </lineage>
</organism>
<evidence type="ECO:0000313" key="3">
    <source>
        <dbReference type="Proteomes" id="UP001142810"/>
    </source>
</evidence>
<name>A0ABT3P335_9ALTE</name>
<gene>
    <name evidence="2" type="ORF">OPS25_01515</name>
</gene>
<evidence type="ECO:0000256" key="1">
    <source>
        <dbReference type="SAM" id="Phobius"/>
    </source>
</evidence>
<dbReference type="Proteomes" id="UP001142810">
    <property type="component" value="Unassembled WGS sequence"/>
</dbReference>
<feature type="transmembrane region" description="Helical" evidence="1">
    <location>
        <begin position="145"/>
        <end position="166"/>
    </location>
</feature>
<sequence length="188" mass="21752">MDSKLKKLQQQYQQTTPVINPDTFAKKIAHKQKVEKWLAYSEVGLGMAVSLFCLYAMVYFAESIGSQLLFGMLSPIPIGFALWSFRLRKKQWLQQCGSVDEFLNFKKQQITIRCRYWQISAWGISVIWMGLALVSGWAYSVDNNFLVWGTSLLANTPVLIITWLRYCYVKRAAQRQNITIDTFRASDE</sequence>
<evidence type="ECO:0008006" key="4">
    <source>
        <dbReference type="Google" id="ProtNLM"/>
    </source>
</evidence>
<feature type="transmembrane region" description="Helical" evidence="1">
    <location>
        <begin position="116"/>
        <end position="139"/>
    </location>
</feature>
<accession>A0ABT3P335</accession>
<reference evidence="2" key="1">
    <citation type="submission" date="2022-11" db="EMBL/GenBank/DDBJ databases">
        <title>Alteromonas sp. nov., isolated from sea water of the Qingdao.</title>
        <authorList>
            <person name="Wang Q."/>
        </authorList>
    </citation>
    <scope>NUCLEOTIDE SEQUENCE</scope>
    <source>
        <strain evidence="2">ASW11-7</strain>
    </source>
</reference>
<protein>
    <recommendedName>
        <fullName evidence="4">DUF3278 domain-containing protein</fullName>
    </recommendedName>
</protein>
<dbReference type="RefSeq" id="WP_265615882.1">
    <property type="nucleotide sequence ID" value="NZ_JAPFRD010000002.1"/>
</dbReference>
<comment type="caution">
    <text evidence="2">The sequence shown here is derived from an EMBL/GenBank/DDBJ whole genome shotgun (WGS) entry which is preliminary data.</text>
</comment>
<dbReference type="EMBL" id="JAPFRD010000002">
    <property type="protein sequence ID" value="MCW8107181.1"/>
    <property type="molecule type" value="Genomic_DNA"/>
</dbReference>